<dbReference type="InterPro" id="IPR049560">
    <property type="entry name" value="MeTrfase_RsmB-F_NOP2_cat"/>
</dbReference>
<evidence type="ECO:0000313" key="9">
    <source>
        <dbReference type="Proteomes" id="UP001431693"/>
    </source>
</evidence>
<gene>
    <name evidence="8" type="ORF">QJ043_01455</name>
</gene>
<feature type="binding site" evidence="5">
    <location>
        <position position="318"/>
    </location>
    <ligand>
        <name>S-adenosyl-L-methionine</name>
        <dbReference type="ChEBI" id="CHEBI:59789"/>
    </ligand>
</feature>
<accession>A0ABT6ZI80</accession>
<protein>
    <submittedName>
        <fullName evidence="8">Transcription antitermination factor NusB</fullName>
    </submittedName>
</protein>
<keyword evidence="3 5" id="KW-0949">S-adenosyl-L-methionine</keyword>
<feature type="binding site" evidence="5">
    <location>
        <position position="292"/>
    </location>
    <ligand>
        <name>S-adenosyl-L-methionine</name>
        <dbReference type="ChEBI" id="CHEBI:59789"/>
    </ligand>
</feature>
<feature type="active site" description="Nucleophile" evidence="5">
    <location>
        <position position="392"/>
    </location>
</feature>
<comment type="similarity">
    <text evidence="5">Belongs to the class I-like SAM-binding methyltransferase superfamily. RsmB/NOP family.</text>
</comment>
<organism evidence="8 9">
    <name type="scientific">Kribbibacterium absianum</name>
    <dbReference type="NCBI Taxonomy" id="3044210"/>
    <lineage>
        <taxon>Bacteria</taxon>
        <taxon>Bacillati</taxon>
        <taxon>Actinomycetota</taxon>
        <taxon>Coriobacteriia</taxon>
        <taxon>Coriobacteriales</taxon>
        <taxon>Kribbibacteriaceae</taxon>
        <taxon>Kribbibacterium</taxon>
    </lineage>
</organism>
<name>A0ABT6ZI80_9ACTN</name>
<dbReference type="Gene3D" id="1.10.940.10">
    <property type="entry name" value="NusB-like"/>
    <property type="match status" value="1"/>
</dbReference>
<dbReference type="InterPro" id="IPR023267">
    <property type="entry name" value="RCMT"/>
</dbReference>
<evidence type="ECO:0000259" key="7">
    <source>
        <dbReference type="PROSITE" id="PS51686"/>
    </source>
</evidence>
<evidence type="ECO:0000256" key="3">
    <source>
        <dbReference type="ARBA" id="ARBA00022691"/>
    </source>
</evidence>
<evidence type="ECO:0000256" key="2">
    <source>
        <dbReference type="ARBA" id="ARBA00022679"/>
    </source>
</evidence>
<evidence type="ECO:0000256" key="4">
    <source>
        <dbReference type="ARBA" id="ARBA00022884"/>
    </source>
</evidence>
<dbReference type="Gene3D" id="3.40.50.150">
    <property type="entry name" value="Vaccinia Virus protein VP39"/>
    <property type="match status" value="1"/>
</dbReference>
<dbReference type="InterPro" id="IPR006027">
    <property type="entry name" value="NusB_RsmB_TIM44"/>
</dbReference>
<feature type="binding site" evidence="5">
    <location>
        <position position="334"/>
    </location>
    <ligand>
        <name>S-adenosyl-L-methionine</name>
        <dbReference type="ChEBI" id="CHEBI:59789"/>
    </ligand>
</feature>
<dbReference type="Proteomes" id="UP001431693">
    <property type="component" value="Unassembled WGS sequence"/>
</dbReference>
<evidence type="ECO:0000256" key="1">
    <source>
        <dbReference type="ARBA" id="ARBA00022603"/>
    </source>
</evidence>
<evidence type="ECO:0000313" key="8">
    <source>
        <dbReference type="EMBL" id="MDJ1128755.1"/>
    </source>
</evidence>
<dbReference type="Pfam" id="PF01189">
    <property type="entry name" value="Methyltr_RsmB-F"/>
    <property type="match status" value="1"/>
</dbReference>
<feature type="domain" description="SAM-dependent MTase RsmB/NOP-type" evidence="7">
    <location>
        <begin position="157"/>
        <end position="464"/>
    </location>
</feature>
<proteinExistence type="inferred from homology"/>
<keyword evidence="2 5" id="KW-0808">Transferase</keyword>
<sequence>MAKATPARRAALKVLGQVRQRDAYAREVLRASPAVGALEPRDRAFAARLVLGVTAARGTLDRLLDRHVRKPGSLEPRVRDAMRIAAFELLYLETPERAAVSQGVELVRSVSPRAVNLSNAVLRKVAEDRYSLKRTRLALNRVAGTGEEPVEGRSLAAMASSVGAMPQWLAARVAEERGPAALATVALGELEPAPLWVAGDKERLAEAGCEPVPVAVPGAFLVERPGALAASGLVGDGDVVVSDLAAQTVALMAVPENGGALLEVGSGRGTKTLLVQRDLARLGWSARHVAVEVSESKARVARERLDKAAAQVEVLVRDGRELGGLGRFTTVLVDAPCSGTGTMRRHPETVWSLKPEDVALSNPDGLPALQLALLEAAASCVAPGGVLVYATCSILKAENEDVVATFLASDEGSGFSVAPAVEAPAVQGDAVAWVTDHQTEQGAFRTLPQAAGCDGHYCVRLVREP</sequence>
<dbReference type="PROSITE" id="PS51686">
    <property type="entry name" value="SAM_MT_RSMB_NOP"/>
    <property type="match status" value="1"/>
</dbReference>
<keyword evidence="1 5" id="KW-0489">Methyltransferase</keyword>
<dbReference type="InterPro" id="IPR035926">
    <property type="entry name" value="NusB-like_sf"/>
</dbReference>
<dbReference type="RefSeq" id="WP_283712395.1">
    <property type="nucleotide sequence ID" value="NZ_JASJEW010000001.1"/>
</dbReference>
<comment type="caution">
    <text evidence="8">The sequence shown here is derived from an EMBL/GenBank/DDBJ whole genome shotgun (WGS) entry which is preliminary data.</text>
</comment>
<evidence type="ECO:0000256" key="5">
    <source>
        <dbReference type="PROSITE-ProRule" id="PRU01023"/>
    </source>
</evidence>
<dbReference type="PANTHER" id="PTHR22807">
    <property type="entry name" value="NOP2 YEAST -RELATED NOL1/NOP2/FMU SUN DOMAIN-CONTAINING"/>
    <property type="match status" value="1"/>
</dbReference>
<dbReference type="Pfam" id="PF01029">
    <property type="entry name" value="NusB"/>
    <property type="match status" value="1"/>
</dbReference>
<dbReference type="SUPFAM" id="SSF53335">
    <property type="entry name" value="S-adenosyl-L-methionine-dependent methyltransferases"/>
    <property type="match status" value="1"/>
</dbReference>
<keyword evidence="4 5" id="KW-0694">RNA-binding</keyword>
<dbReference type="InterPro" id="IPR029063">
    <property type="entry name" value="SAM-dependent_MTases_sf"/>
</dbReference>
<feature type="coiled-coil region" evidence="6">
    <location>
        <begin position="291"/>
        <end position="318"/>
    </location>
</feature>
<keyword evidence="6" id="KW-0175">Coiled coil</keyword>
<evidence type="ECO:0000256" key="6">
    <source>
        <dbReference type="SAM" id="Coils"/>
    </source>
</evidence>
<dbReference type="PANTHER" id="PTHR22807:SF53">
    <property type="entry name" value="RIBOSOMAL RNA SMALL SUBUNIT METHYLTRANSFERASE B-RELATED"/>
    <property type="match status" value="1"/>
</dbReference>
<dbReference type="SUPFAM" id="SSF48013">
    <property type="entry name" value="NusB-like"/>
    <property type="match status" value="1"/>
</dbReference>
<dbReference type="EMBL" id="JASJEX010000001">
    <property type="protein sequence ID" value="MDJ1128755.1"/>
    <property type="molecule type" value="Genomic_DNA"/>
</dbReference>
<comment type="caution">
    <text evidence="5">Lacks conserved residue(s) required for the propagation of feature annotation.</text>
</comment>
<dbReference type="InterPro" id="IPR001678">
    <property type="entry name" value="MeTrfase_RsmB-F_NOP2_dom"/>
</dbReference>
<reference evidence="8" key="1">
    <citation type="submission" date="2023-05" db="EMBL/GenBank/DDBJ databases">
        <title>[olsenella] sp. nov., isolated from a pig farm feces dump.</title>
        <authorList>
            <person name="Chang Y.-H."/>
        </authorList>
    </citation>
    <scope>NUCLEOTIDE SEQUENCE</scope>
    <source>
        <strain evidence="8">YH-ols2217</strain>
    </source>
</reference>
<keyword evidence="9" id="KW-1185">Reference proteome</keyword>
<dbReference type="PRINTS" id="PR02008">
    <property type="entry name" value="RCMTFAMILY"/>
</dbReference>